<dbReference type="OrthoDB" id="5979802at2759"/>
<dbReference type="EnsemblMetazoa" id="XM_021051029.2">
    <property type="protein sequence ID" value="XP_020906688.1"/>
    <property type="gene ID" value="LOC110244804"/>
</dbReference>
<dbReference type="GeneID" id="110244804"/>
<dbReference type="RefSeq" id="XP_020906688.1">
    <property type="nucleotide sequence ID" value="XM_021051029.2"/>
</dbReference>
<organism evidence="1 2">
    <name type="scientific">Exaiptasia diaphana</name>
    <name type="common">Tropical sea anemone</name>
    <name type="synonym">Aiptasia pulchella</name>
    <dbReference type="NCBI Taxonomy" id="2652724"/>
    <lineage>
        <taxon>Eukaryota</taxon>
        <taxon>Metazoa</taxon>
        <taxon>Cnidaria</taxon>
        <taxon>Anthozoa</taxon>
        <taxon>Hexacorallia</taxon>
        <taxon>Actiniaria</taxon>
        <taxon>Aiptasiidae</taxon>
        <taxon>Exaiptasia</taxon>
    </lineage>
</organism>
<reference evidence="1" key="1">
    <citation type="submission" date="2022-11" db="UniProtKB">
        <authorList>
            <consortium name="EnsemblMetazoa"/>
        </authorList>
    </citation>
    <scope>IDENTIFICATION</scope>
</reference>
<sequence length="188" mass="20537">MGDRLGINLKNTTTTTEATTTEAATTPAGNVWVQVSTSKVCFGTKDDTFGTFTITKDGKIKKFKLYYAGGFGLVTELFGAAGRWGAPSVNALLINTKIETHITDAGNNRITPPVGYKIYNGWGQMSYDIPGYGYMSDYIILPEISPAISVKIGDQFRIWFGQDWQNINENNNKGQSCADVSAFYSEIA</sequence>
<proteinExistence type="predicted"/>
<name>A0A913XMI7_EXADI</name>
<keyword evidence="2" id="KW-1185">Reference proteome</keyword>
<accession>A0A913XMI7</accession>
<dbReference type="AlphaFoldDB" id="A0A913XMI7"/>
<dbReference type="Proteomes" id="UP000887567">
    <property type="component" value="Unplaced"/>
</dbReference>
<dbReference type="KEGG" id="epa:110244804"/>
<protein>
    <submittedName>
        <fullName evidence="1">Uncharacterized protein</fullName>
    </submittedName>
</protein>
<evidence type="ECO:0000313" key="2">
    <source>
        <dbReference type="Proteomes" id="UP000887567"/>
    </source>
</evidence>
<evidence type="ECO:0000313" key="1">
    <source>
        <dbReference type="EnsemblMetazoa" id="XP_020906688.1"/>
    </source>
</evidence>